<reference evidence="1" key="2">
    <citation type="submission" date="2014-05" db="EMBL/GenBank/DDBJ databases">
        <title>The genome and life-stage specific transcriptomes of Globodera pallida elucidate key aspects of plant parasitism by a cyst nematode.</title>
        <authorList>
            <person name="Cotton J.A."/>
            <person name="Lilley C.J."/>
            <person name="Jones L.M."/>
            <person name="Kikuchi T."/>
            <person name="Reid A.J."/>
            <person name="Thorpe P."/>
            <person name="Tsai I.J."/>
            <person name="Beasley H."/>
            <person name="Blok V."/>
            <person name="Cock P.J.A."/>
            <person name="Van den Akker S.E."/>
            <person name="Holroyd N."/>
            <person name="Hunt M."/>
            <person name="Mantelin S."/>
            <person name="Naghra H."/>
            <person name="Pain A."/>
            <person name="Palomares-Rius J.E."/>
            <person name="Zarowiecki M."/>
            <person name="Berriman M."/>
            <person name="Jones J.T."/>
            <person name="Urwin P.E."/>
        </authorList>
    </citation>
    <scope>NUCLEOTIDE SEQUENCE [LARGE SCALE GENOMIC DNA]</scope>
    <source>
        <strain evidence="1">Lindley</strain>
    </source>
</reference>
<sequence length="67" mass="6843">MVDGIGGQKVQKLSMFINIAMGNLPALTDTLLQLAAVPLRPVGVRAGGDHLRKCGQSAGRTARGGTG</sequence>
<accession>A0A183BHI9</accession>
<organism evidence="1 2">
    <name type="scientific">Globodera pallida</name>
    <name type="common">Potato cyst nematode worm</name>
    <name type="synonym">Heterodera pallida</name>
    <dbReference type="NCBI Taxonomy" id="36090"/>
    <lineage>
        <taxon>Eukaryota</taxon>
        <taxon>Metazoa</taxon>
        <taxon>Ecdysozoa</taxon>
        <taxon>Nematoda</taxon>
        <taxon>Chromadorea</taxon>
        <taxon>Rhabditida</taxon>
        <taxon>Tylenchina</taxon>
        <taxon>Tylenchomorpha</taxon>
        <taxon>Tylenchoidea</taxon>
        <taxon>Heteroderidae</taxon>
        <taxon>Heteroderinae</taxon>
        <taxon>Globodera</taxon>
    </lineage>
</organism>
<evidence type="ECO:0000313" key="2">
    <source>
        <dbReference type="WBParaSite" id="GPLIN_000006700"/>
    </source>
</evidence>
<keyword evidence="1" id="KW-1185">Reference proteome</keyword>
<proteinExistence type="predicted"/>
<reference evidence="1" key="1">
    <citation type="submission" date="2013-12" db="EMBL/GenBank/DDBJ databases">
        <authorList>
            <person name="Aslett M."/>
        </authorList>
    </citation>
    <scope>NUCLEOTIDE SEQUENCE [LARGE SCALE GENOMIC DNA]</scope>
    <source>
        <strain evidence="1">Lindley</strain>
    </source>
</reference>
<evidence type="ECO:0000313" key="1">
    <source>
        <dbReference type="Proteomes" id="UP000050741"/>
    </source>
</evidence>
<reference evidence="2" key="3">
    <citation type="submission" date="2016-06" db="UniProtKB">
        <authorList>
            <consortium name="WormBaseParasite"/>
        </authorList>
    </citation>
    <scope>IDENTIFICATION</scope>
</reference>
<name>A0A183BHI9_GLOPA</name>
<protein>
    <submittedName>
        <fullName evidence="2">Copine domain-containing protein</fullName>
    </submittedName>
</protein>
<dbReference type="Proteomes" id="UP000050741">
    <property type="component" value="Unassembled WGS sequence"/>
</dbReference>
<dbReference type="AlphaFoldDB" id="A0A183BHI9"/>
<dbReference type="WBParaSite" id="GPLIN_000006700">
    <property type="protein sequence ID" value="GPLIN_000006700"/>
    <property type="gene ID" value="GPLIN_000006700"/>
</dbReference>